<reference evidence="6" key="1">
    <citation type="submission" date="2016-04" db="UniProtKB">
        <authorList>
            <consortium name="WormBaseParasite"/>
        </authorList>
    </citation>
    <scope>IDENTIFICATION</scope>
</reference>
<feature type="compositionally biased region" description="Basic and acidic residues" evidence="2">
    <location>
        <begin position="298"/>
        <end position="316"/>
    </location>
</feature>
<feature type="compositionally biased region" description="Basic and acidic residues" evidence="2">
    <location>
        <begin position="584"/>
        <end position="593"/>
    </location>
</feature>
<feature type="compositionally biased region" description="Polar residues" evidence="2">
    <location>
        <begin position="837"/>
        <end position="853"/>
    </location>
</feature>
<evidence type="ECO:0000256" key="2">
    <source>
        <dbReference type="SAM" id="MobiDB-lite"/>
    </source>
</evidence>
<proteinExistence type="predicted"/>
<feature type="compositionally biased region" description="Basic and acidic residues" evidence="2">
    <location>
        <begin position="638"/>
        <end position="647"/>
    </location>
</feature>
<feature type="compositionally biased region" description="Polar residues" evidence="2">
    <location>
        <begin position="285"/>
        <end position="297"/>
    </location>
</feature>
<feature type="compositionally biased region" description="Polar residues" evidence="2">
    <location>
        <begin position="724"/>
        <end position="738"/>
    </location>
</feature>
<gene>
    <name evidence="4" type="ORF">ACOC_LOCUS6182</name>
</gene>
<keyword evidence="3" id="KW-0732">Signal</keyword>
<feature type="compositionally biased region" description="Low complexity" evidence="2">
    <location>
        <begin position="465"/>
        <end position="476"/>
    </location>
</feature>
<name>A0A158PHA4_ANGCS</name>
<evidence type="ECO:0000313" key="6">
    <source>
        <dbReference type="WBParaSite" id="ACOC_0000618101-mRNA-1"/>
    </source>
</evidence>
<feature type="compositionally biased region" description="Basic and acidic residues" evidence="2">
    <location>
        <begin position="429"/>
        <end position="445"/>
    </location>
</feature>
<feature type="compositionally biased region" description="Basic residues" evidence="2">
    <location>
        <begin position="317"/>
        <end position="331"/>
    </location>
</feature>
<dbReference type="PANTHER" id="PTHR46706">
    <property type="entry name" value="PROTEIN QUA-1-RELATED"/>
    <property type="match status" value="1"/>
</dbReference>
<sequence length="1014" mass="108113">MWWVVLIALPTLVTALVYRCENDEVLIVQSFGNDTIRMHCQRLDMCGYQNLRCDYDDFQPQCGGLMNFVAHVVQSTPTSPSVFISFSLRFISILTEIWDLHRAVLNRGIIISEDFVHAFPNECVMLFQSVEHTCCNLFNPRLPHTIPTHVGNDCFIYELPDGSSHTEHATVNDHPPLTVLKNAAEIPEHIEGVSGYRLRLYLLKNKSPPTLLVKGIERRLKDQLSGKRSVGRVGLALPGHGVPNIHVHVNASGNNNNVISGNNGRENTVPGHINITIHTGEGKQSIGNVANGSPKQNRNYERDSAGGDREGEDEHKQKRGREGKRGKTNNRKNKDGGPINGNDVNNADDSRNADGDNDRDRGGHGRKGSGGMRGKNERERNGKKSSKVGENIGESKAGAGNGDENRIELNGNEGDQTVGKKSVIGAHNGSEEIAKTKKGERKGEQSSKNGKNIGKSEAGTRDGDGSNSGSDGNGRSAAVGKKGQVRRKESGEADSEAGEESRKNSESAGDFRSGGGNGNSNGDSGGVKGVGSRAFTVRNGNGLDGSGDPRVEAKGGGSSAAAGQSGNGGENAESHTINGAGKIKIGDRDKGAEPGKGGSDSGNEAEPSERVELKNSSISRKKKGKGSLRTEDEVDSDDSLHEKRKGNETGGKSSGILDGSDKPKGVDGKPRLEEMKGQNGHIRKTLDRQAAATDDPSKAIIEQTTKRTIESSKRKSTLLHSKLGVTNPSDILTTSRSTDAAIVSVESTTTRTSTNRTAKKESQKTEDDSKVGKLSKEARKANGGLSSTTSSGLKSGKTVRSKASHSMERTFSNMTTNVHGRNATKPMHESTEMTIPGSKTVSSSISTNTTLKDSSGGGLGAPSGNPSSTSTAPENDKTLIKQPSTLSAIPVDKKAVGVAAPPARARLAAAAAAGQQGGPKPPSKKAADPKAVKKAMKRLKRMNCFPADALVTTVTGRKRMDQLAVVWNDLSHASLYIASCSLSHQLLSVYWNAVEKLQTLFFNFMCWYRVQEMY</sequence>
<feature type="compositionally biased region" description="Basic and acidic residues" evidence="2">
    <location>
        <begin position="758"/>
        <end position="780"/>
    </location>
</feature>
<evidence type="ECO:0000313" key="5">
    <source>
        <dbReference type="Proteomes" id="UP000267027"/>
    </source>
</evidence>
<feature type="compositionally biased region" description="Basic and acidic residues" evidence="2">
    <location>
        <begin position="704"/>
        <end position="713"/>
    </location>
</feature>
<evidence type="ECO:0000256" key="3">
    <source>
        <dbReference type="SAM" id="SignalP"/>
    </source>
</evidence>
<feature type="chain" id="PRO_5043135051" evidence="3">
    <location>
        <begin position="16"/>
        <end position="1014"/>
    </location>
</feature>
<evidence type="ECO:0000256" key="1">
    <source>
        <dbReference type="ARBA" id="ARBA00022473"/>
    </source>
</evidence>
<dbReference type="Proteomes" id="UP000267027">
    <property type="component" value="Unassembled WGS sequence"/>
</dbReference>
<keyword evidence="5" id="KW-1185">Reference proteome</keyword>
<feature type="compositionally biased region" description="Low complexity" evidence="2">
    <location>
        <begin position="783"/>
        <end position="796"/>
    </location>
</feature>
<feature type="signal peptide" evidence="3">
    <location>
        <begin position="1"/>
        <end position="15"/>
    </location>
</feature>
<keyword evidence="1" id="KW-0217">Developmental protein</keyword>
<dbReference type="OMA" id="TSDYTKG"/>
<evidence type="ECO:0000313" key="4">
    <source>
        <dbReference type="EMBL" id="VDM57767.1"/>
    </source>
</evidence>
<dbReference type="PANTHER" id="PTHR46706:SF12">
    <property type="entry name" value="PROTEIN QUA-1-RELATED"/>
    <property type="match status" value="1"/>
</dbReference>
<accession>A0A158PHA4</accession>
<dbReference type="STRING" id="334426.A0A158PHA4"/>
<dbReference type="EMBL" id="UYYA01003925">
    <property type="protein sequence ID" value="VDM57767.1"/>
    <property type="molecule type" value="Genomic_DNA"/>
</dbReference>
<dbReference type="WBParaSite" id="ACOC_0000618101-mRNA-1">
    <property type="protein sequence ID" value="ACOC_0000618101-mRNA-1"/>
    <property type="gene ID" value="ACOC_0000618101"/>
</dbReference>
<feature type="compositionally biased region" description="Low complexity" evidence="2">
    <location>
        <begin position="747"/>
        <end position="756"/>
    </location>
</feature>
<feature type="compositionally biased region" description="Basic and acidic residues" evidence="2">
    <location>
        <begin position="348"/>
        <end position="363"/>
    </location>
</feature>
<protein>
    <submittedName>
        <fullName evidence="6">Scavenger receptor class A member 5</fullName>
    </submittedName>
</protein>
<feature type="compositionally biased region" description="Gly residues" evidence="2">
    <location>
        <begin position="512"/>
        <end position="529"/>
    </location>
</feature>
<feature type="compositionally biased region" description="Polar residues" evidence="2">
    <location>
        <begin position="864"/>
        <end position="873"/>
    </location>
</feature>
<reference evidence="4 5" key="2">
    <citation type="submission" date="2018-11" db="EMBL/GenBank/DDBJ databases">
        <authorList>
            <consortium name="Pathogen Informatics"/>
        </authorList>
    </citation>
    <scope>NUCLEOTIDE SEQUENCE [LARGE SCALE GENOMIC DNA]</scope>
    <source>
        <strain evidence="4 5">Costa Rica</strain>
    </source>
</reference>
<feature type="region of interest" description="Disordered" evidence="2">
    <location>
        <begin position="279"/>
        <end position="876"/>
    </location>
</feature>
<feature type="compositionally biased region" description="Polar residues" evidence="2">
    <location>
        <begin position="809"/>
        <end position="819"/>
    </location>
</feature>
<feature type="region of interest" description="Disordered" evidence="2">
    <location>
        <begin position="909"/>
        <end position="929"/>
    </location>
</feature>
<dbReference type="AlphaFoldDB" id="A0A158PHA4"/>
<feature type="compositionally biased region" description="Basic and acidic residues" evidence="2">
    <location>
        <begin position="659"/>
        <end position="676"/>
    </location>
</feature>
<dbReference type="OrthoDB" id="5212at2759"/>
<organism evidence="6">
    <name type="scientific">Angiostrongylus costaricensis</name>
    <name type="common">Nematode worm</name>
    <dbReference type="NCBI Taxonomy" id="334426"/>
    <lineage>
        <taxon>Eukaryota</taxon>
        <taxon>Metazoa</taxon>
        <taxon>Ecdysozoa</taxon>
        <taxon>Nematoda</taxon>
        <taxon>Chromadorea</taxon>
        <taxon>Rhabditida</taxon>
        <taxon>Rhabditina</taxon>
        <taxon>Rhabditomorpha</taxon>
        <taxon>Strongyloidea</taxon>
        <taxon>Metastrongylidae</taxon>
        <taxon>Angiostrongylus</taxon>
    </lineage>
</organism>
<dbReference type="InterPro" id="IPR052140">
    <property type="entry name" value="Dev_Signal_Hedgehog-like"/>
</dbReference>